<accession>A0ABQ1W0C8</accession>
<sequence>MREIVNRAYTDLGRELKEAQDTLAGKNQYNGLFVAWLDYMGYPRRTAYELINRYDELLRIPQNLRDTFEALPISLSKQISTPSAESTEPKRQH</sequence>
<dbReference type="Proteomes" id="UP000608420">
    <property type="component" value="Unassembled WGS sequence"/>
</dbReference>
<keyword evidence="2" id="KW-1185">Reference proteome</keyword>
<comment type="caution">
    <text evidence="1">The sequence shown here is derived from an EMBL/GenBank/DDBJ whole genome shotgun (WGS) entry which is preliminary data.</text>
</comment>
<protein>
    <submittedName>
        <fullName evidence="1">Uncharacterized protein</fullName>
    </submittedName>
</protein>
<evidence type="ECO:0000313" key="1">
    <source>
        <dbReference type="EMBL" id="GGG08553.1"/>
    </source>
</evidence>
<dbReference type="EMBL" id="BMIW01000026">
    <property type="protein sequence ID" value="GGG08553.1"/>
    <property type="molecule type" value="Genomic_DNA"/>
</dbReference>
<organism evidence="1 2">
    <name type="scientific">Paenibacillus aceti</name>
    <dbReference type="NCBI Taxonomy" id="1820010"/>
    <lineage>
        <taxon>Bacteria</taxon>
        <taxon>Bacillati</taxon>
        <taxon>Bacillota</taxon>
        <taxon>Bacilli</taxon>
        <taxon>Bacillales</taxon>
        <taxon>Paenibacillaceae</taxon>
        <taxon>Paenibacillus</taxon>
    </lineage>
</organism>
<reference evidence="2" key="1">
    <citation type="journal article" date="2019" name="Int. J. Syst. Evol. Microbiol.">
        <title>The Global Catalogue of Microorganisms (GCM) 10K type strain sequencing project: providing services to taxonomists for standard genome sequencing and annotation.</title>
        <authorList>
            <consortium name="The Broad Institute Genomics Platform"/>
            <consortium name="The Broad Institute Genome Sequencing Center for Infectious Disease"/>
            <person name="Wu L."/>
            <person name="Ma J."/>
        </authorList>
    </citation>
    <scope>NUCLEOTIDE SEQUENCE [LARGE SCALE GENOMIC DNA]</scope>
    <source>
        <strain evidence="2">CGMCC 1.15420</strain>
    </source>
</reference>
<evidence type="ECO:0000313" key="2">
    <source>
        <dbReference type="Proteomes" id="UP000608420"/>
    </source>
</evidence>
<proteinExistence type="predicted"/>
<gene>
    <name evidence="1" type="ORF">GCM10010913_32890</name>
</gene>
<name>A0ABQ1W0C8_9BACL</name>